<dbReference type="PANTHER" id="PTHR13504">
    <property type="entry name" value="FIDO DOMAIN-CONTAINING PROTEIN DDB_G0283145"/>
    <property type="match status" value="1"/>
</dbReference>
<keyword evidence="2" id="KW-0067">ATP-binding</keyword>
<evidence type="ECO:0000313" key="3">
    <source>
        <dbReference type="EMBL" id="QPB86108.1"/>
    </source>
</evidence>
<dbReference type="AlphaFoldDB" id="A0A5S3UQU0"/>
<dbReference type="PANTHER" id="PTHR13504:SF38">
    <property type="entry name" value="FIDO DOMAIN-CONTAINING PROTEIN"/>
    <property type="match status" value="1"/>
</dbReference>
<reference evidence="3 4" key="1">
    <citation type="submission" date="2019-10" db="EMBL/GenBank/DDBJ databases">
        <title>Pseudoalteromonas rubra S4059.</title>
        <authorList>
            <person name="Paulsen S."/>
            <person name="Wang X."/>
        </authorList>
    </citation>
    <scope>NUCLEOTIDE SEQUENCE [LARGE SCALE GENOMIC DNA]</scope>
    <source>
        <strain evidence="3 4">S4059</strain>
    </source>
</reference>
<dbReference type="Proteomes" id="UP000305729">
    <property type="component" value="Chromosome 2"/>
</dbReference>
<dbReference type="InterPro" id="IPR036597">
    <property type="entry name" value="Fido-like_dom_sf"/>
</dbReference>
<sequence>MVLYFKFFIFYKMDFIKGDILTRLFVRYLAGGSSLRQTRGVTRAQIALFESQAGFRNQAVLQQAHLNRAFNQAVSLFINQGVSLSSLCRVNAILLNGQPDDSIRKVECKVSAPNGERLYIPPSPDRLHDLINEYVSDVKCQESNLLTTIVNYSRLVNIHPFYDANGRTARALAVAQLHKEPVLLLSFLYRLSADKNDYFNALHQYDLTSKEYVDCDYWTQAQTWAEATGSQCLDLIETTNRNLTTPFILMPQAQSHLLVIRFLWFHPVVFLPSLAKKLNMRVDYIQSVIKSLCDNNVLVPRAMRYPEGTVVFECPQILSTFEKIDKLLKNNLPRRINED</sequence>
<name>A0A5S3UQU0_9GAMM</name>
<evidence type="ECO:0000256" key="2">
    <source>
        <dbReference type="PIRSR" id="PIRSR640198-2"/>
    </source>
</evidence>
<evidence type="ECO:0000313" key="4">
    <source>
        <dbReference type="Proteomes" id="UP000305729"/>
    </source>
</evidence>
<dbReference type="InterPro" id="IPR040198">
    <property type="entry name" value="Fido_containing"/>
</dbReference>
<accession>A0A5S3UQU0</accession>
<dbReference type="Pfam" id="PF02661">
    <property type="entry name" value="Fic"/>
    <property type="match status" value="1"/>
</dbReference>
<gene>
    <name evidence="3" type="ORF">CWC22_024235</name>
</gene>
<dbReference type="Gene3D" id="1.10.3290.10">
    <property type="entry name" value="Fido-like domain"/>
    <property type="match status" value="1"/>
</dbReference>
<protein>
    <submittedName>
        <fullName evidence="3">Uncharacterized protein</fullName>
    </submittedName>
</protein>
<evidence type="ECO:0000256" key="1">
    <source>
        <dbReference type="PIRSR" id="PIRSR640198-1"/>
    </source>
</evidence>
<organism evidence="3 4">
    <name type="scientific">Pseudoalteromonas rubra</name>
    <dbReference type="NCBI Taxonomy" id="43658"/>
    <lineage>
        <taxon>Bacteria</taxon>
        <taxon>Pseudomonadati</taxon>
        <taxon>Pseudomonadota</taxon>
        <taxon>Gammaproteobacteria</taxon>
        <taxon>Alteromonadales</taxon>
        <taxon>Pseudoalteromonadaceae</taxon>
        <taxon>Pseudoalteromonas</taxon>
    </lineage>
</organism>
<keyword evidence="2" id="KW-0547">Nucleotide-binding</keyword>
<dbReference type="SUPFAM" id="SSF140931">
    <property type="entry name" value="Fic-like"/>
    <property type="match status" value="1"/>
</dbReference>
<dbReference type="InterPro" id="IPR003812">
    <property type="entry name" value="Fido"/>
</dbReference>
<dbReference type="GO" id="GO:0005524">
    <property type="term" value="F:ATP binding"/>
    <property type="evidence" value="ECO:0007669"/>
    <property type="project" value="UniProtKB-KW"/>
</dbReference>
<proteinExistence type="predicted"/>
<feature type="binding site" evidence="2">
    <location>
        <begin position="163"/>
        <end position="170"/>
    </location>
    <ligand>
        <name>ATP</name>
        <dbReference type="ChEBI" id="CHEBI:30616"/>
    </ligand>
</feature>
<dbReference type="PROSITE" id="PS51459">
    <property type="entry name" value="FIDO"/>
    <property type="match status" value="1"/>
</dbReference>
<feature type="active site" evidence="1">
    <location>
        <position position="159"/>
    </location>
</feature>
<dbReference type="EMBL" id="CP045430">
    <property type="protein sequence ID" value="QPB86108.1"/>
    <property type="molecule type" value="Genomic_DNA"/>
</dbReference>
<dbReference type="RefSeq" id="WP_138539498.1">
    <property type="nucleotide sequence ID" value="NZ_CP045430.1"/>
</dbReference>